<evidence type="ECO:0000313" key="2">
    <source>
        <dbReference type="Proteomes" id="UP000244906"/>
    </source>
</evidence>
<keyword evidence="2" id="KW-1185">Reference proteome</keyword>
<dbReference type="OrthoDB" id="6457449at2"/>
<gene>
    <name evidence="1" type="ORF">DC094_14955</name>
</gene>
<name>A0A2V1GUL1_9GAMM</name>
<proteinExistence type="predicted"/>
<protein>
    <submittedName>
        <fullName evidence="1">Uncharacterized protein</fullName>
    </submittedName>
</protein>
<reference evidence="1 2" key="1">
    <citation type="submission" date="2018-04" db="EMBL/GenBank/DDBJ databases">
        <title>Thalassorhabdus spongiae gen. nov., sp. nov., isolated from a marine sponge in South-West Iceland.</title>
        <authorList>
            <person name="Knobloch S."/>
            <person name="Daussin A."/>
            <person name="Johannsson R."/>
            <person name="Marteinsson V.T."/>
        </authorList>
    </citation>
    <scope>NUCLEOTIDE SEQUENCE [LARGE SCALE GENOMIC DNA]</scope>
    <source>
        <strain evidence="1 2">Hp12</strain>
    </source>
</reference>
<dbReference type="EMBL" id="QDDL01000006">
    <property type="protein sequence ID" value="PVZ67730.1"/>
    <property type="molecule type" value="Genomic_DNA"/>
</dbReference>
<accession>A0A2V1GUL1</accession>
<dbReference type="RefSeq" id="WP_116687926.1">
    <property type="nucleotide sequence ID" value="NZ_CAWNYD010000006.1"/>
</dbReference>
<comment type="caution">
    <text evidence="1">The sequence shown here is derived from an EMBL/GenBank/DDBJ whole genome shotgun (WGS) entry which is preliminary data.</text>
</comment>
<dbReference type="AlphaFoldDB" id="A0A2V1GUL1"/>
<dbReference type="Proteomes" id="UP000244906">
    <property type="component" value="Unassembled WGS sequence"/>
</dbReference>
<evidence type="ECO:0000313" key="1">
    <source>
        <dbReference type="EMBL" id="PVZ67730.1"/>
    </source>
</evidence>
<organism evidence="1 2">
    <name type="scientific">Pelagibaculum spongiae</name>
    <dbReference type="NCBI Taxonomy" id="2080658"/>
    <lineage>
        <taxon>Bacteria</taxon>
        <taxon>Pseudomonadati</taxon>
        <taxon>Pseudomonadota</taxon>
        <taxon>Gammaproteobacteria</taxon>
        <taxon>Oceanospirillales</taxon>
        <taxon>Pelagibaculum</taxon>
    </lineage>
</organism>
<sequence>MFDQHLFNKELNIVSDKYKNLENKFSWLEKYNEEDAYQLYKNASRSKLGFLVCGRTRINTSRDRFRGSSIEEIELSNLGTTNHSCEIRDPRASFSGCGSVLHYNTSWHFLLNDAWLLGGIHAQIQFHLASPRHRDNIINPSGSFLTVTGRELIGLVAFGYRFVKSKNTEQEIAVPFDIKKARNANFEQYWIAIDRQNDGKDIDKSLIDPAANLVTPQLKNVGIWNKYAHKKHK</sequence>